<feature type="region of interest" description="Disordered" evidence="8">
    <location>
        <begin position="1"/>
        <end position="52"/>
    </location>
</feature>
<evidence type="ECO:0000256" key="5">
    <source>
        <dbReference type="ARBA" id="ARBA00023010"/>
    </source>
</evidence>
<evidence type="ECO:0000256" key="4">
    <source>
        <dbReference type="ARBA" id="ARBA00022927"/>
    </source>
</evidence>
<evidence type="ECO:0000256" key="6">
    <source>
        <dbReference type="ARBA" id="ARBA00023132"/>
    </source>
</evidence>
<evidence type="ECO:0000256" key="7">
    <source>
        <dbReference type="ARBA" id="ARBA00023242"/>
    </source>
</evidence>
<dbReference type="PANTHER" id="PTHR13257:SF0">
    <property type="entry name" value="NUCLEAR PORE COMPLEX PROTEIN NUP88"/>
    <property type="match status" value="1"/>
</dbReference>
<evidence type="ECO:0000256" key="3">
    <source>
        <dbReference type="ARBA" id="ARBA00022816"/>
    </source>
</evidence>
<keyword evidence="7" id="KW-0539">Nucleus</keyword>
<reference evidence="9 10" key="1">
    <citation type="journal article" date="2021" name="BMC Genomics">
        <title>Datura genome reveals duplications of psychoactive alkaloid biosynthetic genes and high mutation rate following tissue culture.</title>
        <authorList>
            <person name="Rajewski A."/>
            <person name="Carter-House D."/>
            <person name="Stajich J."/>
            <person name="Litt A."/>
        </authorList>
    </citation>
    <scope>NUCLEOTIDE SEQUENCE [LARGE SCALE GENOMIC DNA]</scope>
    <source>
        <strain evidence="9">AR-01</strain>
    </source>
</reference>
<sequence length="267" mass="29434">MIYTSSGRIQTPTRSEEVKSMRYNFDLSEPRDDDDDGGRQSETPSSASTPKEELEWLPLQHHPVFSAPDGDSSTFKIPKNLLAWDGASRLYFWDSYKSCLHRLSVRLGEPDPTSVLAASPSKVLQADVQLNFEVQRISINSNGSALFLVGLDGGQAREACSKRFVISYALQFDDGSQGGPSLHPANAGFFVYQAALPRTVLIGSEIYFDRNNAIRTLKVCWHPYSDTHLGILSSDSVFRCMFLSFISAAGITKSLVTDIEIPLESAA</sequence>
<keyword evidence="2" id="KW-0813">Transport</keyword>
<evidence type="ECO:0000313" key="9">
    <source>
        <dbReference type="EMBL" id="MCD7464601.1"/>
    </source>
</evidence>
<dbReference type="EMBL" id="JACEIK010000979">
    <property type="protein sequence ID" value="MCD7464601.1"/>
    <property type="molecule type" value="Genomic_DNA"/>
</dbReference>
<keyword evidence="10" id="KW-1185">Reference proteome</keyword>
<proteinExistence type="predicted"/>
<accession>A0ABS8T0G5</accession>
<name>A0ABS8T0G5_DATST</name>
<dbReference type="Proteomes" id="UP000823775">
    <property type="component" value="Unassembled WGS sequence"/>
</dbReference>
<dbReference type="PANTHER" id="PTHR13257">
    <property type="entry name" value="NUCLEOPORIN NUP84-RELATED"/>
    <property type="match status" value="1"/>
</dbReference>
<feature type="compositionally biased region" description="Polar residues" evidence="8">
    <location>
        <begin position="40"/>
        <end position="49"/>
    </location>
</feature>
<keyword evidence="6" id="KW-0906">Nuclear pore complex</keyword>
<dbReference type="InterPro" id="IPR037700">
    <property type="entry name" value="NUP88/NUP82"/>
</dbReference>
<organism evidence="9 10">
    <name type="scientific">Datura stramonium</name>
    <name type="common">Jimsonweed</name>
    <name type="synonym">Common thornapple</name>
    <dbReference type="NCBI Taxonomy" id="4076"/>
    <lineage>
        <taxon>Eukaryota</taxon>
        <taxon>Viridiplantae</taxon>
        <taxon>Streptophyta</taxon>
        <taxon>Embryophyta</taxon>
        <taxon>Tracheophyta</taxon>
        <taxon>Spermatophyta</taxon>
        <taxon>Magnoliopsida</taxon>
        <taxon>eudicotyledons</taxon>
        <taxon>Gunneridae</taxon>
        <taxon>Pentapetalae</taxon>
        <taxon>asterids</taxon>
        <taxon>lamiids</taxon>
        <taxon>Solanales</taxon>
        <taxon>Solanaceae</taxon>
        <taxon>Solanoideae</taxon>
        <taxon>Datureae</taxon>
        <taxon>Datura</taxon>
    </lineage>
</organism>
<evidence type="ECO:0000256" key="8">
    <source>
        <dbReference type="SAM" id="MobiDB-lite"/>
    </source>
</evidence>
<evidence type="ECO:0000256" key="2">
    <source>
        <dbReference type="ARBA" id="ARBA00022448"/>
    </source>
</evidence>
<keyword evidence="5" id="KW-0811">Translocation</keyword>
<comment type="caution">
    <text evidence="9">The sequence shown here is derived from an EMBL/GenBank/DDBJ whole genome shotgun (WGS) entry which is preliminary data.</text>
</comment>
<evidence type="ECO:0000313" key="10">
    <source>
        <dbReference type="Proteomes" id="UP000823775"/>
    </source>
</evidence>
<gene>
    <name evidence="9" type="ORF">HAX54_053077</name>
</gene>
<keyword evidence="4" id="KW-0653">Protein transport</keyword>
<comment type="subcellular location">
    <subcellularLocation>
        <location evidence="1">Nucleus</location>
        <location evidence="1">Nuclear pore complex</location>
    </subcellularLocation>
</comment>
<protein>
    <submittedName>
        <fullName evidence="9">Uncharacterized protein</fullName>
    </submittedName>
</protein>
<feature type="compositionally biased region" description="Polar residues" evidence="8">
    <location>
        <begin position="1"/>
        <end position="13"/>
    </location>
</feature>
<keyword evidence="3" id="KW-0509">mRNA transport</keyword>
<evidence type="ECO:0000256" key="1">
    <source>
        <dbReference type="ARBA" id="ARBA00004567"/>
    </source>
</evidence>